<evidence type="ECO:0000256" key="2">
    <source>
        <dbReference type="SAM" id="SignalP"/>
    </source>
</evidence>
<protein>
    <submittedName>
        <fullName evidence="3">Uncharacterized protein</fullName>
    </submittedName>
</protein>
<dbReference type="Proteomes" id="UP000324897">
    <property type="component" value="Chromosome 7"/>
</dbReference>
<name>A0A5J9U0E5_9POAL</name>
<dbReference type="EMBL" id="RWGY01000029">
    <property type="protein sequence ID" value="TVU17040.1"/>
    <property type="molecule type" value="Genomic_DNA"/>
</dbReference>
<gene>
    <name evidence="3" type="ORF">EJB05_33050</name>
</gene>
<evidence type="ECO:0000256" key="1">
    <source>
        <dbReference type="SAM" id="MobiDB-lite"/>
    </source>
</evidence>
<feature type="compositionally biased region" description="Low complexity" evidence="1">
    <location>
        <begin position="35"/>
        <end position="53"/>
    </location>
</feature>
<reference evidence="3 4" key="1">
    <citation type="journal article" date="2019" name="Sci. Rep.">
        <title>A high-quality genome of Eragrostis curvula grass provides insights into Poaceae evolution and supports new strategies to enhance forage quality.</title>
        <authorList>
            <person name="Carballo J."/>
            <person name="Santos B.A.C.M."/>
            <person name="Zappacosta D."/>
            <person name="Garbus I."/>
            <person name="Selva J.P."/>
            <person name="Gallo C.A."/>
            <person name="Diaz A."/>
            <person name="Albertini E."/>
            <person name="Caccamo M."/>
            <person name="Echenique V."/>
        </authorList>
    </citation>
    <scope>NUCLEOTIDE SEQUENCE [LARGE SCALE GENOMIC DNA]</scope>
    <source>
        <strain evidence="4">cv. Victoria</strain>
        <tissue evidence="3">Leaf</tissue>
    </source>
</reference>
<accession>A0A5J9U0E5</accession>
<evidence type="ECO:0000313" key="4">
    <source>
        <dbReference type="Proteomes" id="UP000324897"/>
    </source>
</evidence>
<dbReference type="Gramene" id="TVU17040">
    <property type="protein sequence ID" value="TVU17040"/>
    <property type="gene ID" value="EJB05_33050"/>
</dbReference>
<sequence>MAMIFFIVLTALSPSLARARNMPSDDHQAQVNGKTSITTSHTASSATTSSSSSPRNVVQGLAEPSPPATEIDYRESNGYMPQGSVPSPGVGHHKIYLMVLK</sequence>
<feature type="region of interest" description="Disordered" evidence="1">
    <location>
        <begin position="19"/>
        <end position="70"/>
    </location>
</feature>
<feature type="signal peptide" evidence="2">
    <location>
        <begin position="1"/>
        <end position="19"/>
    </location>
</feature>
<dbReference type="AlphaFoldDB" id="A0A5J9U0E5"/>
<proteinExistence type="predicted"/>
<organism evidence="3 4">
    <name type="scientific">Eragrostis curvula</name>
    <name type="common">weeping love grass</name>
    <dbReference type="NCBI Taxonomy" id="38414"/>
    <lineage>
        <taxon>Eukaryota</taxon>
        <taxon>Viridiplantae</taxon>
        <taxon>Streptophyta</taxon>
        <taxon>Embryophyta</taxon>
        <taxon>Tracheophyta</taxon>
        <taxon>Spermatophyta</taxon>
        <taxon>Magnoliopsida</taxon>
        <taxon>Liliopsida</taxon>
        <taxon>Poales</taxon>
        <taxon>Poaceae</taxon>
        <taxon>PACMAD clade</taxon>
        <taxon>Chloridoideae</taxon>
        <taxon>Eragrostideae</taxon>
        <taxon>Eragrostidinae</taxon>
        <taxon>Eragrostis</taxon>
    </lineage>
</organism>
<dbReference type="OrthoDB" id="686869at2759"/>
<keyword evidence="4" id="KW-1185">Reference proteome</keyword>
<feature type="chain" id="PRO_5023917573" evidence="2">
    <location>
        <begin position="20"/>
        <end position="101"/>
    </location>
</feature>
<comment type="caution">
    <text evidence="3">The sequence shown here is derived from an EMBL/GenBank/DDBJ whole genome shotgun (WGS) entry which is preliminary data.</text>
</comment>
<feature type="non-terminal residue" evidence="3">
    <location>
        <position position="1"/>
    </location>
</feature>
<evidence type="ECO:0000313" key="3">
    <source>
        <dbReference type="EMBL" id="TVU17040.1"/>
    </source>
</evidence>
<keyword evidence="2" id="KW-0732">Signal</keyword>